<organism evidence="1 2">
    <name type="scientific">Clostridium botulinum B2 450</name>
    <dbReference type="NCBI Taxonomy" id="1379739"/>
    <lineage>
        <taxon>Bacteria</taxon>
        <taxon>Bacillati</taxon>
        <taxon>Bacillota</taxon>
        <taxon>Clostridia</taxon>
        <taxon>Eubacteriales</taxon>
        <taxon>Clostridiaceae</taxon>
        <taxon>Clostridium</taxon>
    </lineage>
</organism>
<evidence type="ECO:0000313" key="1">
    <source>
        <dbReference type="EMBL" id="KIS24996.1"/>
    </source>
</evidence>
<dbReference type="AlphaFoldDB" id="A0A0D1C1U6"/>
<gene>
    <name evidence="1" type="ORF">N495_10535</name>
</gene>
<dbReference type="RefSeq" id="WP_043032420.1">
    <property type="nucleotide sequence ID" value="NZ_JXSU01000007.1"/>
</dbReference>
<reference evidence="1 2" key="1">
    <citation type="submission" date="2014-06" db="EMBL/GenBank/DDBJ databases">
        <title>Genome characterization of distinct group I Clostridium botulinum lineages.</title>
        <authorList>
            <person name="Giordani F."/>
            <person name="Anselmo A."/>
            <person name="Fillo S."/>
            <person name="Palozzi A.M."/>
            <person name="Fortunato A."/>
            <person name="Gentile B."/>
            <person name="Ciammaruconi A."/>
            <person name="Anniballi F."/>
            <person name="De Medici D."/>
            <person name="Lista F."/>
        </authorList>
    </citation>
    <scope>NUCLEOTIDE SEQUENCE [LARGE SCALE GENOMIC DNA]</scope>
    <source>
        <strain evidence="1 2">B2 450</strain>
    </source>
</reference>
<dbReference type="OrthoDB" id="2656488at2"/>
<protein>
    <submittedName>
        <fullName evidence="1">Uncharacterized protein</fullName>
    </submittedName>
</protein>
<evidence type="ECO:0000313" key="2">
    <source>
        <dbReference type="Proteomes" id="UP000032250"/>
    </source>
</evidence>
<comment type="caution">
    <text evidence="1">The sequence shown here is derived from an EMBL/GenBank/DDBJ whole genome shotgun (WGS) entry which is preliminary data.</text>
</comment>
<name>A0A0D1C1U6_CLOBO</name>
<dbReference type="PATRIC" id="fig|1379739.3.peg.2475"/>
<dbReference type="HOGENOM" id="CLU_865223_0_0_9"/>
<sequence length="325" mass="37859">MDKLILGNKELNYYEYTNESQFERDVVENANKIFGHKSIYVDIKKRIGDSILSIPDGYLLDFSFINEPRLYIIENELVIHDAYRHIGQQILKFAISYKASGRKIKRVLLEEVHKNEEHLKLVEDVIEKAAYRNIDNLLEEMVFDREVGCIVVIDKTTDELENVLSQLTMKTDVVEFQRFVNDEGEEIFKFEPFQADIKVDTDAKVELTVDELDTIVVPAREEGFNEVFLGENCWYSIRMSSSMIDRVKYIAAYQTAPVSAITHYAEVSKIERYENTNKYIVYFKDKAIKIQDIKLSKNKPNLAPQAPRYTSFSKMIKAKSLNEIF</sequence>
<dbReference type="Proteomes" id="UP000032250">
    <property type="component" value="Unassembled WGS sequence"/>
</dbReference>
<accession>A0A0D1C1U6</accession>
<dbReference type="EMBL" id="JXSU01000007">
    <property type="protein sequence ID" value="KIS24996.1"/>
    <property type="molecule type" value="Genomic_DNA"/>
</dbReference>
<proteinExistence type="predicted"/>